<dbReference type="Gene3D" id="3.30.565.10">
    <property type="entry name" value="Histidine kinase-like ATPase, C-terminal domain"/>
    <property type="match status" value="1"/>
</dbReference>
<dbReference type="InterPro" id="IPR003594">
    <property type="entry name" value="HATPase_dom"/>
</dbReference>
<dbReference type="Pfam" id="PF13426">
    <property type="entry name" value="PAS_9"/>
    <property type="match status" value="2"/>
</dbReference>
<proteinExistence type="predicted"/>
<sequence length="508" mass="56111">MGQAERFAASLTEEGRYRLLIEAITDYAIYMLDPAGIVTSWNPGAQRLKGYEESEILGEHFSRFHTEEDRRAGLPERSLRTAARDGTFESEGWRLRKDGSRFWAHVIIDPIKSPAGDLVGFAKVTRDLTERKQAEALLRQSESQFRLLVESVTDQAIYLLDPGGQVDSWNPGAERITGYRPEEVVGRHFSLFHTPEDRDRGEPARTLETAIREGRFETEAWRVRKGGERFWAHVSIDPIRNEDGAIVGFAKVTHDLTEATGTRVALDRARDAIFQAQKMEAIGQLTGGVAHDFNNILTAVLGGLEIVMRRLPENPNITPLLQGAIQAAQRGVSLTQRMMAFGRRQELRPETVALQALLRAIMDIIIQTLGPRITLDTDFPEAPLTAHVDVDQLELAVINLLMNARDSMPSGGSVRISLSARAVDSDEMAGFRLGRYVCLSVADTGEGMDEATFARAMEPFFSTRGVGKGTGLGLSMVHGFAEQSGGKLLLNSRKGEGTTAEIWLPVEA</sequence>
<protein>
    <recommendedName>
        <fullName evidence="2">histidine kinase</fullName>
        <ecNumber evidence="2">2.7.13.3</ecNumber>
    </recommendedName>
</protein>
<dbReference type="Gene3D" id="1.10.287.130">
    <property type="match status" value="1"/>
</dbReference>
<dbReference type="InterPro" id="IPR035965">
    <property type="entry name" value="PAS-like_dom_sf"/>
</dbReference>
<dbReference type="PROSITE" id="PS50113">
    <property type="entry name" value="PAC"/>
    <property type="match status" value="2"/>
</dbReference>
<dbReference type="OrthoDB" id="9796100at2"/>
<comment type="catalytic activity">
    <reaction evidence="1">
        <text>ATP + protein L-histidine = ADP + protein N-phospho-L-histidine.</text>
        <dbReference type="EC" id="2.7.13.3"/>
    </reaction>
</comment>
<dbReference type="PROSITE" id="PS50112">
    <property type="entry name" value="PAS"/>
    <property type="match status" value="2"/>
</dbReference>
<evidence type="ECO:0000313" key="8">
    <source>
        <dbReference type="Proteomes" id="UP000239724"/>
    </source>
</evidence>
<dbReference type="EMBL" id="NHRY01000087">
    <property type="protein sequence ID" value="PPQ34818.1"/>
    <property type="molecule type" value="Genomic_DNA"/>
</dbReference>
<dbReference type="SMART" id="SM00387">
    <property type="entry name" value="HATPase_c"/>
    <property type="match status" value="1"/>
</dbReference>
<comment type="caution">
    <text evidence="7">The sequence shown here is derived from an EMBL/GenBank/DDBJ whole genome shotgun (WGS) entry which is preliminary data.</text>
</comment>
<dbReference type="Pfam" id="PF02518">
    <property type="entry name" value="HATPase_c"/>
    <property type="match status" value="1"/>
</dbReference>
<evidence type="ECO:0000256" key="3">
    <source>
        <dbReference type="ARBA" id="ARBA00022553"/>
    </source>
</evidence>
<dbReference type="SUPFAM" id="SSF47384">
    <property type="entry name" value="Homodimeric domain of signal transducing histidine kinase"/>
    <property type="match status" value="1"/>
</dbReference>
<dbReference type="PRINTS" id="PR00344">
    <property type="entry name" value="BCTRLSENSOR"/>
</dbReference>
<dbReference type="InterPro" id="IPR036097">
    <property type="entry name" value="HisK_dim/P_sf"/>
</dbReference>
<dbReference type="Gene3D" id="3.30.450.20">
    <property type="entry name" value="PAS domain"/>
    <property type="match status" value="2"/>
</dbReference>
<keyword evidence="7" id="KW-0418">Kinase</keyword>
<evidence type="ECO:0000259" key="6">
    <source>
        <dbReference type="PROSITE" id="PS50113"/>
    </source>
</evidence>
<feature type="domain" description="PAS" evidence="5">
    <location>
        <begin position="141"/>
        <end position="214"/>
    </location>
</feature>
<feature type="domain" description="PAS" evidence="5">
    <location>
        <begin position="13"/>
        <end position="68"/>
    </location>
</feature>
<evidence type="ECO:0000259" key="4">
    <source>
        <dbReference type="PROSITE" id="PS50109"/>
    </source>
</evidence>
<name>A0A2S6NJA3_RHOGL</name>
<feature type="domain" description="PAC" evidence="6">
    <location>
        <begin position="88"/>
        <end position="140"/>
    </location>
</feature>
<dbReference type="CDD" id="cd00082">
    <property type="entry name" value="HisKA"/>
    <property type="match status" value="1"/>
</dbReference>
<dbReference type="SMART" id="SM00091">
    <property type="entry name" value="PAS"/>
    <property type="match status" value="2"/>
</dbReference>
<dbReference type="NCBIfam" id="TIGR00229">
    <property type="entry name" value="sensory_box"/>
    <property type="match status" value="2"/>
</dbReference>
<dbReference type="InterPro" id="IPR003661">
    <property type="entry name" value="HisK_dim/P_dom"/>
</dbReference>
<dbReference type="PANTHER" id="PTHR43065">
    <property type="entry name" value="SENSOR HISTIDINE KINASE"/>
    <property type="match status" value="1"/>
</dbReference>
<dbReference type="PANTHER" id="PTHR43065:SF49">
    <property type="entry name" value="HISTIDINE KINASE"/>
    <property type="match status" value="1"/>
</dbReference>
<dbReference type="GO" id="GO:0000155">
    <property type="term" value="F:phosphorelay sensor kinase activity"/>
    <property type="evidence" value="ECO:0007669"/>
    <property type="project" value="InterPro"/>
</dbReference>
<evidence type="ECO:0000256" key="2">
    <source>
        <dbReference type="ARBA" id="ARBA00012438"/>
    </source>
</evidence>
<dbReference type="AlphaFoldDB" id="A0A2S6NJA3"/>
<gene>
    <name evidence="7" type="ORF">CCS01_09540</name>
</gene>
<accession>A0A2S6NJA3</accession>
<dbReference type="InterPro" id="IPR036890">
    <property type="entry name" value="HATPase_C_sf"/>
</dbReference>
<dbReference type="InterPro" id="IPR004358">
    <property type="entry name" value="Sig_transdc_His_kin-like_C"/>
</dbReference>
<feature type="domain" description="Histidine kinase" evidence="4">
    <location>
        <begin position="288"/>
        <end position="508"/>
    </location>
</feature>
<dbReference type="PROSITE" id="PS50109">
    <property type="entry name" value="HIS_KIN"/>
    <property type="match status" value="1"/>
</dbReference>
<evidence type="ECO:0000256" key="1">
    <source>
        <dbReference type="ARBA" id="ARBA00000085"/>
    </source>
</evidence>
<evidence type="ECO:0000313" key="7">
    <source>
        <dbReference type="EMBL" id="PPQ34818.1"/>
    </source>
</evidence>
<evidence type="ECO:0000259" key="5">
    <source>
        <dbReference type="PROSITE" id="PS50112"/>
    </source>
</evidence>
<dbReference type="InterPro" id="IPR005467">
    <property type="entry name" value="His_kinase_dom"/>
</dbReference>
<organism evidence="7 8">
    <name type="scientific">Rhodopila globiformis</name>
    <name type="common">Rhodopseudomonas globiformis</name>
    <dbReference type="NCBI Taxonomy" id="1071"/>
    <lineage>
        <taxon>Bacteria</taxon>
        <taxon>Pseudomonadati</taxon>
        <taxon>Pseudomonadota</taxon>
        <taxon>Alphaproteobacteria</taxon>
        <taxon>Acetobacterales</taxon>
        <taxon>Acetobacteraceae</taxon>
        <taxon>Rhodopila</taxon>
    </lineage>
</organism>
<dbReference type="SUPFAM" id="SSF55785">
    <property type="entry name" value="PYP-like sensor domain (PAS domain)"/>
    <property type="match status" value="2"/>
</dbReference>
<feature type="domain" description="PAC" evidence="6">
    <location>
        <begin position="216"/>
        <end position="268"/>
    </location>
</feature>
<dbReference type="SMART" id="SM00388">
    <property type="entry name" value="HisKA"/>
    <property type="match status" value="1"/>
</dbReference>
<dbReference type="SMART" id="SM00086">
    <property type="entry name" value="PAC"/>
    <property type="match status" value="2"/>
</dbReference>
<keyword evidence="8" id="KW-1185">Reference proteome</keyword>
<dbReference type="SUPFAM" id="SSF55874">
    <property type="entry name" value="ATPase domain of HSP90 chaperone/DNA topoisomerase II/histidine kinase"/>
    <property type="match status" value="1"/>
</dbReference>
<dbReference type="Proteomes" id="UP000239724">
    <property type="component" value="Unassembled WGS sequence"/>
</dbReference>
<keyword evidence="3" id="KW-0597">Phosphoprotein</keyword>
<dbReference type="InterPro" id="IPR001610">
    <property type="entry name" value="PAC"/>
</dbReference>
<dbReference type="InterPro" id="IPR000700">
    <property type="entry name" value="PAS-assoc_C"/>
</dbReference>
<dbReference type="CDD" id="cd00130">
    <property type="entry name" value="PAS"/>
    <property type="match status" value="2"/>
</dbReference>
<dbReference type="Pfam" id="PF00512">
    <property type="entry name" value="HisKA"/>
    <property type="match status" value="1"/>
</dbReference>
<dbReference type="InterPro" id="IPR000014">
    <property type="entry name" value="PAS"/>
</dbReference>
<dbReference type="EC" id="2.7.13.3" evidence="2"/>
<reference evidence="7 8" key="1">
    <citation type="journal article" date="2018" name="Arch. Microbiol.">
        <title>New insights into the metabolic potential of the phototrophic purple bacterium Rhodopila globiformis DSM 161(T) from its draft genome sequence and evidence for a vanadium-dependent nitrogenase.</title>
        <authorList>
            <person name="Imhoff J.F."/>
            <person name="Rahn T."/>
            <person name="Kunzel S."/>
            <person name="Neulinger S.C."/>
        </authorList>
    </citation>
    <scope>NUCLEOTIDE SEQUENCE [LARGE SCALE GENOMIC DNA]</scope>
    <source>
        <strain evidence="7 8">DSM 161</strain>
    </source>
</reference>
<keyword evidence="7" id="KW-0808">Transferase</keyword>